<reference evidence="2" key="4">
    <citation type="submission" date="2025-05" db="UniProtKB">
        <authorList>
            <consortium name="EnsemblFungi"/>
        </authorList>
    </citation>
    <scope>IDENTIFICATION</scope>
    <source>
        <strain evidence="2">isolate 1-1 / race 1 (BBBD)</strain>
    </source>
</reference>
<dbReference type="AlphaFoldDB" id="A0A180GLT3"/>
<dbReference type="EMBL" id="ADAS02000047">
    <property type="protein sequence ID" value="OAV93757.1"/>
    <property type="molecule type" value="Genomic_DNA"/>
</dbReference>
<dbReference type="Proteomes" id="UP000005240">
    <property type="component" value="Unassembled WGS sequence"/>
</dbReference>
<organism evidence="1">
    <name type="scientific">Puccinia triticina (isolate 1-1 / race 1 (BBBD))</name>
    <name type="common">Brown leaf rust fungus</name>
    <dbReference type="NCBI Taxonomy" id="630390"/>
    <lineage>
        <taxon>Eukaryota</taxon>
        <taxon>Fungi</taxon>
        <taxon>Dikarya</taxon>
        <taxon>Basidiomycota</taxon>
        <taxon>Pucciniomycotina</taxon>
        <taxon>Pucciniomycetes</taxon>
        <taxon>Pucciniales</taxon>
        <taxon>Pucciniaceae</taxon>
        <taxon>Puccinia</taxon>
    </lineage>
</organism>
<sequence length="85" mass="9292">MTVSTGYIDAYCNTLQHLSSGQAQGSPRVKFMAQKVTPLSWLLYVDVLSSTISVLGASTVQSLEALWRVTEFDCSASRIFPTSDQ</sequence>
<evidence type="ECO:0000313" key="2">
    <source>
        <dbReference type="EnsemblFungi" id="PTTG_27212-t43_1-p1"/>
    </source>
</evidence>
<reference evidence="1" key="2">
    <citation type="submission" date="2016-05" db="EMBL/GenBank/DDBJ databases">
        <title>Comparative analysis highlights variable genome content of wheat rusts and divergence of the mating loci.</title>
        <authorList>
            <person name="Cuomo C.A."/>
            <person name="Bakkeren G."/>
            <person name="Szabo L."/>
            <person name="Khalil H."/>
            <person name="Joly D."/>
            <person name="Goldberg J."/>
            <person name="Young S."/>
            <person name="Zeng Q."/>
            <person name="Fellers J."/>
        </authorList>
    </citation>
    <scope>NUCLEOTIDE SEQUENCE [LARGE SCALE GENOMIC DNA]</scope>
    <source>
        <strain evidence="1">1-1 BBBD Race 1</strain>
    </source>
</reference>
<gene>
    <name evidence="1" type="ORF">PTTG_27212</name>
</gene>
<evidence type="ECO:0000313" key="3">
    <source>
        <dbReference type="Proteomes" id="UP000005240"/>
    </source>
</evidence>
<dbReference type="EnsemblFungi" id="PTTG_27212-t43_1">
    <property type="protein sequence ID" value="PTTG_27212-t43_1-p1"/>
    <property type="gene ID" value="PTTG_27212"/>
</dbReference>
<protein>
    <submittedName>
        <fullName evidence="1 2">Uncharacterized protein</fullName>
    </submittedName>
</protein>
<keyword evidence="3" id="KW-1185">Reference proteome</keyword>
<evidence type="ECO:0000313" key="1">
    <source>
        <dbReference type="EMBL" id="OAV93757.1"/>
    </source>
</evidence>
<proteinExistence type="predicted"/>
<accession>A0A180GLT3</accession>
<reference evidence="1" key="1">
    <citation type="submission" date="2009-11" db="EMBL/GenBank/DDBJ databases">
        <authorList>
            <consortium name="The Broad Institute Genome Sequencing Platform"/>
            <person name="Ward D."/>
            <person name="Feldgarden M."/>
            <person name="Earl A."/>
            <person name="Young S.K."/>
            <person name="Zeng Q."/>
            <person name="Koehrsen M."/>
            <person name="Alvarado L."/>
            <person name="Berlin A."/>
            <person name="Bochicchio J."/>
            <person name="Borenstein D."/>
            <person name="Chapman S.B."/>
            <person name="Chen Z."/>
            <person name="Engels R."/>
            <person name="Freedman E."/>
            <person name="Gellesch M."/>
            <person name="Goldberg J."/>
            <person name="Griggs A."/>
            <person name="Gujja S."/>
            <person name="Heilman E."/>
            <person name="Heiman D."/>
            <person name="Hepburn T."/>
            <person name="Howarth C."/>
            <person name="Jen D."/>
            <person name="Larson L."/>
            <person name="Lewis B."/>
            <person name="Mehta T."/>
            <person name="Park D."/>
            <person name="Pearson M."/>
            <person name="Roberts A."/>
            <person name="Saif S."/>
            <person name="Shea T."/>
            <person name="Shenoy N."/>
            <person name="Sisk P."/>
            <person name="Stolte C."/>
            <person name="Sykes S."/>
            <person name="Thomson T."/>
            <person name="Walk T."/>
            <person name="White J."/>
            <person name="Yandava C."/>
            <person name="Izard J."/>
            <person name="Baranova O.V."/>
            <person name="Blanton J.M."/>
            <person name="Tanner A.C."/>
            <person name="Dewhirst F.E."/>
            <person name="Haas B."/>
            <person name="Nusbaum C."/>
            <person name="Birren B."/>
        </authorList>
    </citation>
    <scope>NUCLEOTIDE SEQUENCE [LARGE SCALE GENOMIC DNA]</scope>
    <source>
        <strain evidence="1">1-1 BBBD Race 1</strain>
    </source>
</reference>
<name>A0A180GLT3_PUCT1</name>
<dbReference type="VEuPathDB" id="FungiDB:PTTG_27212"/>
<reference evidence="2 3" key="3">
    <citation type="journal article" date="2017" name="G3 (Bethesda)">
        <title>Comparative analysis highlights variable genome content of wheat rusts and divergence of the mating loci.</title>
        <authorList>
            <person name="Cuomo C.A."/>
            <person name="Bakkeren G."/>
            <person name="Khalil H.B."/>
            <person name="Panwar V."/>
            <person name="Joly D."/>
            <person name="Linning R."/>
            <person name="Sakthikumar S."/>
            <person name="Song X."/>
            <person name="Adiconis X."/>
            <person name="Fan L."/>
            <person name="Goldberg J.M."/>
            <person name="Levin J.Z."/>
            <person name="Young S."/>
            <person name="Zeng Q."/>
            <person name="Anikster Y."/>
            <person name="Bruce M."/>
            <person name="Wang M."/>
            <person name="Yin C."/>
            <person name="McCallum B."/>
            <person name="Szabo L.J."/>
            <person name="Hulbert S."/>
            <person name="Chen X."/>
            <person name="Fellers J.P."/>
        </authorList>
    </citation>
    <scope>NUCLEOTIDE SEQUENCE</scope>
    <source>
        <strain evidence="3">Isolate 1-1 / race 1 (BBBD)</strain>
        <strain evidence="2">isolate 1-1 / race 1 (BBBD)</strain>
    </source>
</reference>